<feature type="signal peptide" evidence="1">
    <location>
        <begin position="1"/>
        <end position="29"/>
    </location>
</feature>
<feature type="chain" id="PRO_5043722518" evidence="1">
    <location>
        <begin position="30"/>
        <end position="269"/>
    </location>
</feature>
<evidence type="ECO:0000256" key="1">
    <source>
        <dbReference type="SAM" id="SignalP"/>
    </source>
</evidence>
<evidence type="ECO:0000313" key="3">
    <source>
        <dbReference type="Proteomes" id="UP001298753"/>
    </source>
</evidence>
<accession>A0AAW4VYF4</accession>
<keyword evidence="1" id="KW-0732">Signal</keyword>
<dbReference type="RefSeq" id="WP_227601237.1">
    <property type="nucleotide sequence ID" value="NZ_JAJEPX010000066.1"/>
</dbReference>
<dbReference type="AlphaFoldDB" id="A0AAW4VYF4"/>
<gene>
    <name evidence="2" type="ORF">LKD22_12220</name>
</gene>
<proteinExistence type="predicted"/>
<evidence type="ECO:0000313" key="2">
    <source>
        <dbReference type="EMBL" id="MCC2177875.1"/>
    </source>
</evidence>
<protein>
    <submittedName>
        <fullName evidence="2">Uncharacterized protein</fullName>
    </submittedName>
</protein>
<dbReference type="Proteomes" id="UP001298753">
    <property type="component" value="Unassembled WGS sequence"/>
</dbReference>
<keyword evidence="3" id="KW-1185">Reference proteome</keyword>
<reference evidence="2 3" key="1">
    <citation type="submission" date="2021-10" db="EMBL/GenBank/DDBJ databases">
        <title>Anaerobic single-cell dispensing facilitates the cultivation of human gut bacteria.</title>
        <authorList>
            <person name="Afrizal A."/>
        </authorList>
    </citation>
    <scope>NUCLEOTIDE SEQUENCE [LARGE SCALE GENOMIC DNA]</scope>
    <source>
        <strain evidence="2 3">CLA-AA-H270</strain>
    </source>
</reference>
<dbReference type="EMBL" id="JAJEPX010000066">
    <property type="protein sequence ID" value="MCC2177875.1"/>
    <property type="molecule type" value="Genomic_DNA"/>
</dbReference>
<comment type="caution">
    <text evidence="2">The sequence shown here is derived from an EMBL/GenBank/DDBJ whole genome shotgun (WGS) entry which is preliminary data.</text>
</comment>
<organism evidence="2 3">
    <name type="scientific">Agathobaculum butyriciproducens</name>
    <dbReference type="NCBI Taxonomy" id="1628085"/>
    <lineage>
        <taxon>Bacteria</taxon>
        <taxon>Bacillati</taxon>
        <taxon>Bacillota</taxon>
        <taxon>Clostridia</taxon>
        <taxon>Eubacteriales</taxon>
        <taxon>Butyricicoccaceae</taxon>
        <taxon>Agathobaculum</taxon>
    </lineage>
</organism>
<sequence>MGLKNLLRRASGLITAFALLASMMVVAGAAPDGSQTCSICGNRFAYGAYYYDGDMTYQQYYSVNDIDDLTNGGIVYFSRGSGGSLRAARYKGEYICQSCLEAKIADYKANYREGTSVDSATGAASVPVTVTREAATFSVTVPTTLPISVDADGNVTTATDAAIINSSGAPVAVTKVELASLSDWTLAAYSRDILNLPVDTKQFGLQMNIGNKTVATSNRGTSDVLSDSLNARIAKGQNCAVTYNALFPAQTAAVSDTQIANVVFTVGWA</sequence>
<dbReference type="GeneID" id="98660290"/>
<name>A0AAW4VYF4_9FIRM</name>